<dbReference type="PRINTS" id="PR00606">
    <property type="entry name" value="CYTCHROMECID"/>
</dbReference>
<feature type="binding site" description="covalent" evidence="6">
    <location>
        <position position="55"/>
    </location>
    <ligand>
        <name>heme c</name>
        <dbReference type="ChEBI" id="CHEBI:61717"/>
    </ligand>
</feature>
<evidence type="ECO:0000313" key="9">
    <source>
        <dbReference type="EMBL" id="AYD49438.1"/>
    </source>
</evidence>
<proteinExistence type="predicted"/>
<dbReference type="KEGG" id="ark:D6B99_13225"/>
<dbReference type="Gene3D" id="1.10.760.10">
    <property type="entry name" value="Cytochrome c-like domain"/>
    <property type="match status" value="1"/>
</dbReference>
<evidence type="ECO:0000256" key="1">
    <source>
        <dbReference type="ARBA" id="ARBA00022448"/>
    </source>
</evidence>
<dbReference type="InterPro" id="IPR036909">
    <property type="entry name" value="Cyt_c-like_dom_sf"/>
</dbReference>
<evidence type="ECO:0000256" key="6">
    <source>
        <dbReference type="PIRSR" id="PIRSR602324-1"/>
    </source>
</evidence>
<dbReference type="GO" id="GO:0009055">
    <property type="term" value="F:electron transfer activity"/>
    <property type="evidence" value="ECO:0007669"/>
    <property type="project" value="InterPro"/>
</dbReference>
<keyword evidence="3 6" id="KW-0479">Metal-binding</keyword>
<dbReference type="EMBL" id="CP032489">
    <property type="protein sequence ID" value="AYD49438.1"/>
    <property type="molecule type" value="Genomic_DNA"/>
</dbReference>
<dbReference type="PROSITE" id="PS51007">
    <property type="entry name" value="CYTC"/>
    <property type="match status" value="1"/>
</dbReference>
<keyword evidence="2 6" id="KW-0349">Heme</keyword>
<feature type="region of interest" description="Disordered" evidence="7">
    <location>
        <begin position="6"/>
        <end position="39"/>
    </location>
</feature>
<dbReference type="AlphaFoldDB" id="A0A386HTX1"/>
<evidence type="ECO:0000256" key="4">
    <source>
        <dbReference type="ARBA" id="ARBA00022982"/>
    </source>
</evidence>
<feature type="binding site" description="covalent" evidence="6">
    <location>
        <position position="104"/>
    </location>
    <ligand>
        <name>heme c</name>
        <dbReference type="ChEBI" id="CHEBI:61717"/>
    </ligand>
</feature>
<evidence type="ECO:0000256" key="7">
    <source>
        <dbReference type="SAM" id="MobiDB-lite"/>
    </source>
</evidence>
<protein>
    <submittedName>
        <fullName evidence="9">Cytochrome c class I</fullName>
    </submittedName>
</protein>
<evidence type="ECO:0000256" key="5">
    <source>
        <dbReference type="ARBA" id="ARBA00023004"/>
    </source>
</evidence>
<evidence type="ECO:0000256" key="3">
    <source>
        <dbReference type="ARBA" id="ARBA00022723"/>
    </source>
</evidence>
<evidence type="ECO:0000256" key="2">
    <source>
        <dbReference type="ARBA" id="ARBA00022617"/>
    </source>
</evidence>
<dbReference type="GO" id="GO:0005506">
    <property type="term" value="F:iron ion binding"/>
    <property type="evidence" value="ECO:0007669"/>
    <property type="project" value="InterPro"/>
</dbReference>
<sequence length="129" mass="13613">MILISCGSNNGNTEDSGAANNSSEVAGNSNPSAKTDINKDPNYQKGLALVAKNGCFTCHKVDGESTGPAYVKVANKYDDNDANINMLAQKVISGGSGHWGTVPMIPHPTVSLADAKQMVKYVLMLRTKK</sequence>
<dbReference type="InterPro" id="IPR009056">
    <property type="entry name" value="Cyt_c-like_dom"/>
</dbReference>
<reference evidence="9 10" key="1">
    <citation type="submission" date="2018-09" db="EMBL/GenBank/DDBJ databases">
        <title>Arachidicoccus sp. nov., a bacterium isolated from soil.</title>
        <authorList>
            <person name="Weon H.-Y."/>
            <person name="Kwon S.-W."/>
            <person name="Lee S.A."/>
        </authorList>
    </citation>
    <scope>NUCLEOTIDE SEQUENCE [LARGE SCALE GENOMIC DNA]</scope>
    <source>
        <strain evidence="9 10">KIS59-12</strain>
    </source>
</reference>
<accession>A0A386HTX1</accession>
<dbReference type="OrthoDB" id="9814063at2"/>
<evidence type="ECO:0000259" key="8">
    <source>
        <dbReference type="PROSITE" id="PS51007"/>
    </source>
</evidence>
<gene>
    <name evidence="9" type="ORF">D6B99_13225</name>
</gene>
<keyword evidence="1" id="KW-0813">Transport</keyword>
<dbReference type="InterPro" id="IPR002324">
    <property type="entry name" value="Cyt_c_ID"/>
</dbReference>
<feature type="domain" description="Cytochrome c" evidence="8">
    <location>
        <begin position="41"/>
        <end position="126"/>
    </location>
</feature>
<organism evidence="9 10">
    <name type="scientific">Arachidicoccus soli</name>
    <dbReference type="NCBI Taxonomy" id="2341117"/>
    <lineage>
        <taxon>Bacteria</taxon>
        <taxon>Pseudomonadati</taxon>
        <taxon>Bacteroidota</taxon>
        <taxon>Chitinophagia</taxon>
        <taxon>Chitinophagales</taxon>
        <taxon>Chitinophagaceae</taxon>
        <taxon>Arachidicoccus</taxon>
    </lineage>
</organism>
<dbReference type="SUPFAM" id="SSF46626">
    <property type="entry name" value="Cytochrome c"/>
    <property type="match status" value="1"/>
</dbReference>
<dbReference type="Pfam" id="PF00034">
    <property type="entry name" value="Cytochrom_C"/>
    <property type="match status" value="1"/>
</dbReference>
<evidence type="ECO:0000313" key="10">
    <source>
        <dbReference type="Proteomes" id="UP000266118"/>
    </source>
</evidence>
<feature type="compositionally biased region" description="Polar residues" evidence="7">
    <location>
        <begin position="6"/>
        <end position="35"/>
    </location>
</feature>
<keyword evidence="4" id="KW-0249">Electron transport</keyword>
<dbReference type="Proteomes" id="UP000266118">
    <property type="component" value="Chromosome"/>
</dbReference>
<keyword evidence="5 6" id="KW-0408">Iron</keyword>
<dbReference type="GO" id="GO:0020037">
    <property type="term" value="F:heme binding"/>
    <property type="evidence" value="ECO:0007669"/>
    <property type="project" value="InterPro"/>
</dbReference>
<comment type="PTM">
    <text evidence="6">Binds 1 heme c group covalently per subunit.</text>
</comment>
<keyword evidence="10" id="KW-1185">Reference proteome</keyword>
<feature type="binding site" description="covalent" evidence="6">
    <location>
        <position position="59"/>
    </location>
    <ligand>
        <name>heme c</name>
        <dbReference type="ChEBI" id="CHEBI:61717"/>
    </ligand>
</feature>
<name>A0A386HTX1_9BACT</name>